<sequence length="31" mass="3701">MRVSDLTLIWLFNCDIEHVLVKMVLKRAISR</sequence>
<evidence type="ECO:0000313" key="1">
    <source>
        <dbReference type="EMBL" id="VTP62176.1"/>
    </source>
</evidence>
<dbReference type="Proteomes" id="UP000310719">
    <property type="component" value="Chromosome"/>
</dbReference>
<dbReference type="EMBL" id="LR590464">
    <property type="protein sequence ID" value="VTP62176.1"/>
    <property type="molecule type" value="Genomic_DNA"/>
</dbReference>
<gene>
    <name evidence="1" type="ORF">NCTC13032_00203</name>
</gene>
<evidence type="ECO:0000313" key="2">
    <source>
        <dbReference type="Proteomes" id="UP000310719"/>
    </source>
</evidence>
<reference evidence="1 2" key="1">
    <citation type="submission" date="2019-05" db="EMBL/GenBank/DDBJ databases">
        <authorList>
            <consortium name="Pathogen Informatics"/>
        </authorList>
    </citation>
    <scope>NUCLEOTIDE SEQUENCE [LARGE SCALE GENOMIC DNA]</scope>
    <source>
        <strain evidence="1 2">NCTC13032</strain>
    </source>
</reference>
<dbReference type="AlphaFoldDB" id="A0A4U9HGI7"/>
<name>A0A4U9HGI7_9ENTR</name>
<accession>A0A4U9HGI7</accession>
<proteinExistence type="predicted"/>
<organism evidence="1 2">
    <name type="scientific">Leclercia adecarboxylata</name>
    <dbReference type="NCBI Taxonomy" id="83655"/>
    <lineage>
        <taxon>Bacteria</taxon>
        <taxon>Pseudomonadati</taxon>
        <taxon>Pseudomonadota</taxon>
        <taxon>Gammaproteobacteria</taxon>
        <taxon>Enterobacterales</taxon>
        <taxon>Enterobacteriaceae</taxon>
        <taxon>Leclercia</taxon>
    </lineage>
</organism>
<protein>
    <submittedName>
        <fullName evidence="1">Uncharacterized protein</fullName>
    </submittedName>
</protein>